<accession>A0ABN9QGX9</accession>
<comment type="caution">
    <text evidence="2">The sequence shown here is derived from an EMBL/GenBank/DDBJ whole genome shotgun (WGS) entry which is preliminary data.</text>
</comment>
<keyword evidence="3" id="KW-1185">Reference proteome</keyword>
<feature type="region of interest" description="Disordered" evidence="1">
    <location>
        <begin position="1"/>
        <end position="40"/>
    </location>
</feature>
<proteinExistence type="predicted"/>
<organism evidence="2 3">
    <name type="scientific">Prorocentrum cordatum</name>
    <dbReference type="NCBI Taxonomy" id="2364126"/>
    <lineage>
        <taxon>Eukaryota</taxon>
        <taxon>Sar</taxon>
        <taxon>Alveolata</taxon>
        <taxon>Dinophyceae</taxon>
        <taxon>Prorocentrales</taxon>
        <taxon>Prorocentraceae</taxon>
        <taxon>Prorocentrum</taxon>
    </lineage>
</organism>
<dbReference type="EMBL" id="CAUYUJ010003148">
    <property type="protein sequence ID" value="CAK0804092.1"/>
    <property type="molecule type" value="Genomic_DNA"/>
</dbReference>
<sequence length="104" mass="11196">VHLLEDVRAAADRHRARARQEGSVRPERHGHPRIHPAPRGARGLVVHARAHREAAVPGVGLEGVPGVREAPLGAERVRLVEGRARHVQGAPGPNGELFPRGDPE</sequence>
<feature type="region of interest" description="Disordered" evidence="1">
    <location>
        <begin position="83"/>
        <end position="104"/>
    </location>
</feature>
<gene>
    <name evidence="2" type="ORF">PCOR1329_LOCUS11009</name>
</gene>
<name>A0ABN9QGX9_9DINO</name>
<evidence type="ECO:0000256" key="1">
    <source>
        <dbReference type="SAM" id="MobiDB-lite"/>
    </source>
</evidence>
<protein>
    <submittedName>
        <fullName evidence="2">Uncharacterized protein</fullName>
    </submittedName>
</protein>
<feature type="non-terminal residue" evidence="2">
    <location>
        <position position="104"/>
    </location>
</feature>
<evidence type="ECO:0000313" key="3">
    <source>
        <dbReference type="Proteomes" id="UP001189429"/>
    </source>
</evidence>
<feature type="compositionally biased region" description="Basic and acidic residues" evidence="1">
    <location>
        <begin position="1"/>
        <end position="29"/>
    </location>
</feature>
<reference evidence="2" key="1">
    <citation type="submission" date="2023-10" db="EMBL/GenBank/DDBJ databases">
        <authorList>
            <person name="Chen Y."/>
            <person name="Shah S."/>
            <person name="Dougan E. K."/>
            <person name="Thang M."/>
            <person name="Chan C."/>
        </authorList>
    </citation>
    <scope>NUCLEOTIDE SEQUENCE [LARGE SCALE GENOMIC DNA]</scope>
</reference>
<feature type="non-terminal residue" evidence="2">
    <location>
        <position position="1"/>
    </location>
</feature>
<evidence type="ECO:0000313" key="2">
    <source>
        <dbReference type="EMBL" id="CAK0804092.1"/>
    </source>
</evidence>
<dbReference type="Proteomes" id="UP001189429">
    <property type="component" value="Unassembled WGS sequence"/>
</dbReference>